<evidence type="ECO:0000256" key="2">
    <source>
        <dbReference type="ARBA" id="ARBA00022679"/>
    </source>
</evidence>
<dbReference type="PIRSF" id="PIRSF000429">
    <property type="entry name" value="Ac-CoA_Ac_transf"/>
    <property type="match status" value="1"/>
</dbReference>
<dbReference type="PROSITE" id="PS00099">
    <property type="entry name" value="THIOLASE_3"/>
    <property type="match status" value="1"/>
</dbReference>
<gene>
    <name evidence="8" type="ORF">FRC96_01910</name>
</gene>
<dbReference type="GO" id="GO:0003988">
    <property type="term" value="F:acetyl-CoA C-acyltransferase activity"/>
    <property type="evidence" value="ECO:0007669"/>
    <property type="project" value="UniProtKB-ARBA"/>
</dbReference>
<evidence type="ECO:0000313" key="9">
    <source>
        <dbReference type="Proteomes" id="UP000321046"/>
    </source>
</evidence>
<evidence type="ECO:0000256" key="1">
    <source>
        <dbReference type="ARBA" id="ARBA00010982"/>
    </source>
</evidence>
<evidence type="ECO:0000256" key="5">
    <source>
        <dbReference type="RuleBase" id="RU003557"/>
    </source>
</evidence>
<dbReference type="PROSITE" id="PS00098">
    <property type="entry name" value="THIOLASE_1"/>
    <property type="match status" value="1"/>
</dbReference>
<feature type="active site" description="Proton acceptor" evidence="4">
    <location>
        <position position="333"/>
    </location>
</feature>
<dbReference type="InterPro" id="IPR016039">
    <property type="entry name" value="Thiolase-like"/>
</dbReference>
<reference evidence="8 9" key="1">
    <citation type="submission" date="2019-08" db="EMBL/GenBank/DDBJ databases">
        <title>Bradymonadales sp. TMQ2.</title>
        <authorList>
            <person name="Liang Q."/>
        </authorList>
    </citation>
    <scope>NUCLEOTIDE SEQUENCE [LARGE SCALE GENOMIC DNA]</scope>
    <source>
        <strain evidence="8 9">TMQ2</strain>
    </source>
</reference>
<dbReference type="Pfam" id="PF02803">
    <property type="entry name" value="Thiolase_C"/>
    <property type="match status" value="1"/>
</dbReference>
<dbReference type="PROSITE" id="PS00737">
    <property type="entry name" value="THIOLASE_2"/>
    <property type="match status" value="1"/>
</dbReference>
<dbReference type="InterPro" id="IPR020613">
    <property type="entry name" value="Thiolase_CS"/>
</dbReference>
<dbReference type="EMBL" id="VOSL01000010">
    <property type="protein sequence ID" value="TXD43338.1"/>
    <property type="molecule type" value="Genomic_DNA"/>
</dbReference>
<dbReference type="OrthoDB" id="4565318at2"/>
<dbReference type="InterPro" id="IPR002155">
    <property type="entry name" value="Thiolase"/>
</dbReference>
<dbReference type="RefSeq" id="WP_146972351.1">
    <property type="nucleotide sequence ID" value="NZ_VOSL01000010.1"/>
</dbReference>
<comment type="similarity">
    <text evidence="1 5">Belongs to the thiolase-like superfamily. Thiolase family.</text>
</comment>
<sequence>MAEAYVYEAVRSPIGRRKGGLAEVRPDELAAAVLRALVDRAGVDPAEIEDVIMGCVTQLGEQGLNIARNAALVAGFPITVCGTTVNRMCGSSLTTINFAAQAVMSGAHDLVVGAGVESMSRVAMGSDSGPLSDLLTDRFDIVSQGVSADLIAERWGLSRIMLDELAVESHRRALAAMEKGRFEREIAPVFGLEHDEGPRADSTYEKVAKLRPAFQKDGVITAASSSQISDGAAAVLIGSAEAGERLGLKPRARVRSMALAGVDPTIMLTGPIPATEKALKKAGLGLGDIDLFEVNEAFASVVLAWAKELGGADGMEALLERTNVNGGAMALGHPLGCSGARLMTTLLHEMERRDVELGLATLCIGFGQAVATVIERV</sequence>
<dbReference type="Proteomes" id="UP000321046">
    <property type="component" value="Unassembled WGS sequence"/>
</dbReference>
<feature type="domain" description="Thiolase C-terminal" evidence="7">
    <location>
        <begin position="248"/>
        <end position="376"/>
    </location>
</feature>
<accession>A0A5C6XQR7</accession>
<feature type="domain" description="Thiolase N-terminal" evidence="6">
    <location>
        <begin position="5"/>
        <end position="240"/>
    </location>
</feature>
<evidence type="ECO:0000313" key="8">
    <source>
        <dbReference type="EMBL" id="TXD43338.1"/>
    </source>
</evidence>
<comment type="caution">
    <text evidence="8">The sequence shown here is derived from an EMBL/GenBank/DDBJ whole genome shotgun (WGS) entry which is preliminary data.</text>
</comment>
<dbReference type="Pfam" id="PF00108">
    <property type="entry name" value="Thiolase_N"/>
    <property type="match status" value="1"/>
</dbReference>
<dbReference type="FunFam" id="3.40.47.10:FF:000010">
    <property type="entry name" value="Acetyl-CoA acetyltransferase (Thiolase)"/>
    <property type="match status" value="1"/>
</dbReference>
<keyword evidence="2 5" id="KW-0808">Transferase</keyword>
<dbReference type="CDD" id="cd00751">
    <property type="entry name" value="thiolase"/>
    <property type="match status" value="1"/>
</dbReference>
<dbReference type="PANTHER" id="PTHR43365:SF1">
    <property type="entry name" value="ACETYL-COA C-ACYLTRANSFERASE"/>
    <property type="match status" value="1"/>
</dbReference>
<dbReference type="InterPro" id="IPR020615">
    <property type="entry name" value="Thiolase_acyl_enz_int_AS"/>
</dbReference>
<feature type="active site" description="Proton acceptor" evidence="4">
    <location>
        <position position="363"/>
    </location>
</feature>
<feature type="active site" description="Acyl-thioester intermediate" evidence="4">
    <location>
        <position position="89"/>
    </location>
</feature>
<protein>
    <submittedName>
        <fullName evidence="8">Thiolase family protein</fullName>
    </submittedName>
</protein>
<dbReference type="InterPro" id="IPR020616">
    <property type="entry name" value="Thiolase_N"/>
</dbReference>
<keyword evidence="3 5" id="KW-0012">Acyltransferase</keyword>
<dbReference type="SUPFAM" id="SSF53901">
    <property type="entry name" value="Thiolase-like"/>
    <property type="match status" value="2"/>
</dbReference>
<dbReference type="NCBIfam" id="TIGR01930">
    <property type="entry name" value="AcCoA-C-Actrans"/>
    <property type="match status" value="1"/>
</dbReference>
<evidence type="ECO:0000256" key="4">
    <source>
        <dbReference type="PIRSR" id="PIRSR000429-1"/>
    </source>
</evidence>
<evidence type="ECO:0000259" key="6">
    <source>
        <dbReference type="Pfam" id="PF00108"/>
    </source>
</evidence>
<dbReference type="AlphaFoldDB" id="A0A5C6XQR7"/>
<dbReference type="InterPro" id="IPR020610">
    <property type="entry name" value="Thiolase_AS"/>
</dbReference>
<organism evidence="8 9">
    <name type="scientific">Lujinxingia vulgaris</name>
    <dbReference type="NCBI Taxonomy" id="2600176"/>
    <lineage>
        <taxon>Bacteria</taxon>
        <taxon>Deltaproteobacteria</taxon>
        <taxon>Bradymonadales</taxon>
        <taxon>Lujinxingiaceae</taxon>
        <taxon>Lujinxingia</taxon>
    </lineage>
</organism>
<dbReference type="InterPro" id="IPR020617">
    <property type="entry name" value="Thiolase_C"/>
</dbReference>
<dbReference type="PANTHER" id="PTHR43365">
    <property type="entry name" value="BLR7806 PROTEIN"/>
    <property type="match status" value="1"/>
</dbReference>
<name>A0A5C6XQR7_9DELT</name>
<evidence type="ECO:0000259" key="7">
    <source>
        <dbReference type="Pfam" id="PF02803"/>
    </source>
</evidence>
<evidence type="ECO:0000256" key="3">
    <source>
        <dbReference type="ARBA" id="ARBA00023315"/>
    </source>
</evidence>
<proteinExistence type="inferred from homology"/>
<dbReference type="Gene3D" id="3.40.47.10">
    <property type="match status" value="2"/>
</dbReference>